<evidence type="ECO:0000313" key="3">
    <source>
        <dbReference type="EMBL" id="QGU02575.1"/>
    </source>
</evidence>
<dbReference type="KEGG" id="ckw:CKALI_08575"/>
<keyword evidence="1" id="KW-0812">Transmembrane</keyword>
<reference evidence="4" key="1">
    <citation type="submission" date="2019-11" db="EMBL/GenBank/DDBJ databases">
        <title>Complete genome sequence of Corynebacterium kalinowskii 1959, a novel Corynebacterium species isolated from soil of a small paddock in Vilsendorf, Germany.</title>
        <authorList>
            <person name="Schaffert L."/>
            <person name="Ruwe M."/>
            <person name="Milse J."/>
            <person name="Hanuschka K."/>
            <person name="Ortseifen V."/>
            <person name="Droste J."/>
            <person name="Brandt D."/>
            <person name="Schlueter L."/>
            <person name="Kutter Y."/>
            <person name="Vinke S."/>
            <person name="Viehoefer P."/>
            <person name="Jacob L."/>
            <person name="Luebke N.-C."/>
            <person name="Schulte-Berndt E."/>
            <person name="Hain C."/>
            <person name="Linder M."/>
            <person name="Schmidt P."/>
            <person name="Wollenschlaeger L."/>
            <person name="Luttermann T."/>
            <person name="Thieme E."/>
            <person name="Hassa J."/>
            <person name="Haak M."/>
            <person name="Wittchen M."/>
            <person name="Mentz A."/>
            <person name="Persicke M."/>
            <person name="Busche T."/>
            <person name="Ruckert C."/>
        </authorList>
    </citation>
    <scope>NUCLEOTIDE SEQUENCE [LARGE SCALE GENOMIC DNA]</scope>
    <source>
        <strain evidence="4">1959</strain>
    </source>
</reference>
<dbReference type="InterPro" id="IPR012551">
    <property type="entry name" value="DUF1707_SHOCT-like"/>
</dbReference>
<organism evidence="3 4">
    <name type="scientific">Corynebacterium kalinowskii</name>
    <dbReference type="NCBI Taxonomy" id="2675216"/>
    <lineage>
        <taxon>Bacteria</taxon>
        <taxon>Bacillati</taxon>
        <taxon>Actinomycetota</taxon>
        <taxon>Actinomycetes</taxon>
        <taxon>Mycobacteriales</taxon>
        <taxon>Corynebacteriaceae</taxon>
        <taxon>Corynebacterium</taxon>
    </lineage>
</organism>
<evidence type="ECO:0000313" key="4">
    <source>
        <dbReference type="Proteomes" id="UP000427071"/>
    </source>
</evidence>
<keyword evidence="4" id="KW-1185">Reference proteome</keyword>
<sequence length="175" mass="19338">MSHDELRLSDNERMTALQALGTHYAEGRLDITEFNDRTEKAAVARTLGELRPLFDDLPGGVPFQAGSLTPQLPVAQPSDASQELMELKKKGELVQRLDVVFSVVGGGLFFLGLMLGWSYSWLGMLAAGGAMMLSRAALKFNESDEKTFGKLAKQEEKDRQKRLLEANNRIKELGP</sequence>
<dbReference type="EMBL" id="CP046452">
    <property type="protein sequence ID" value="QGU02575.1"/>
    <property type="molecule type" value="Genomic_DNA"/>
</dbReference>
<dbReference type="RefSeq" id="WP_156192920.1">
    <property type="nucleotide sequence ID" value="NZ_CP046452.1"/>
</dbReference>
<proteinExistence type="predicted"/>
<feature type="domain" description="DUF1707" evidence="2">
    <location>
        <begin position="6"/>
        <end position="58"/>
    </location>
</feature>
<dbReference type="PANTHER" id="PTHR40763:SF5">
    <property type="entry name" value="MEMBRANE PROTEIN"/>
    <property type="match status" value="1"/>
</dbReference>
<dbReference type="PANTHER" id="PTHR40763">
    <property type="entry name" value="MEMBRANE PROTEIN-RELATED"/>
    <property type="match status" value="1"/>
</dbReference>
<evidence type="ECO:0000259" key="2">
    <source>
        <dbReference type="Pfam" id="PF08044"/>
    </source>
</evidence>
<dbReference type="Pfam" id="PF08044">
    <property type="entry name" value="DUF1707"/>
    <property type="match status" value="1"/>
</dbReference>
<name>A0A6B8VUF1_9CORY</name>
<evidence type="ECO:0000256" key="1">
    <source>
        <dbReference type="SAM" id="Phobius"/>
    </source>
</evidence>
<keyword evidence="1" id="KW-1133">Transmembrane helix</keyword>
<gene>
    <name evidence="3" type="ORF">CKALI_08575</name>
</gene>
<keyword evidence="1" id="KW-0472">Membrane</keyword>
<dbReference type="AlphaFoldDB" id="A0A6B8VUF1"/>
<dbReference type="Proteomes" id="UP000427071">
    <property type="component" value="Chromosome"/>
</dbReference>
<feature type="transmembrane region" description="Helical" evidence="1">
    <location>
        <begin position="97"/>
        <end position="115"/>
    </location>
</feature>
<protein>
    <recommendedName>
        <fullName evidence="2">DUF1707 domain-containing protein</fullName>
    </recommendedName>
</protein>
<accession>A0A6B8VUF1</accession>